<dbReference type="Proteomes" id="UP000316331">
    <property type="component" value="Unassembled WGS sequence"/>
</dbReference>
<dbReference type="EMBL" id="VFPG01000001">
    <property type="protein sequence ID" value="TQM29849.1"/>
    <property type="molecule type" value="Genomic_DNA"/>
</dbReference>
<organism evidence="1 2">
    <name type="scientific">Nocardia bhagyanarayanae</name>
    <dbReference type="NCBI Taxonomy" id="1215925"/>
    <lineage>
        <taxon>Bacteria</taxon>
        <taxon>Bacillati</taxon>
        <taxon>Actinomycetota</taxon>
        <taxon>Actinomycetes</taxon>
        <taxon>Mycobacteriales</taxon>
        <taxon>Nocardiaceae</taxon>
        <taxon>Nocardia</taxon>
    </lineage>
</organism>
<name>A0A543F7P7_9NOCA</name>
<protein>
    <recommendedName>
        <fullName evidence="3">Cro/C1-type helix-turn-helix DNA-binding protein</fullName>
    </recommendedName>
</protein>
<sequence>MRLQLVQTDLILVCMDHLDAKIAESVRVALVESGMGANELIKGTSIPPSVLRHRLTAETSFTLSELVRVAAALGRRTVDLIPDAVRVP</sequence>
<evidence type="ECO:0008006" key="3">
    <source>
        <dbReference type="Google" id="ProtNLM"/>
    </source>
</evidence>
<proteinExistence type="predicted"/>
<evidence type="ECO:0000313" key="2">
    <source>
        <dbReference type="Proteomes" id="UP000316331"/>
    </source>
</evidence>
<reference evidence="1 2" key="1">
    <citation type="submission" date="2019-06" db="EMBL/GenBank/DDBJ databases">
        <title>Sequencing the genomes of 1000 actinobacteria strains.</title>
        <authorList>
            <person name="Klenk H.-P."/>
        </authorList>
    </citation>
    <scope>NUCLEOTIDE SEQUENCE [LARGE SCALE GENOMIC DNA]</scope>
    <source>
        <strain evidence="1 2">DSM 103495</strain>
    </source>
</reference>
<keyword evidence="2" id="KW-1185">Reference proteome</keyword>
<comment type="caution">
    <text evidence="1">The sequence shown here is derived from an EMBL/GenBank/DDBJ whole genome shotgun (WGS) entry which is preliminary data.</text>
</comment>
<evidence type="ECO:0000313" key="1">
    <source>
        <dbReference type="EMBL" id="TQM29849.1"/>
    </source>
</evidence>
<dbReference type="AlphaFoldDB" id="A0A543F7P7"/>
<accession>A0A543F7P7</accession>
<gene>
    <name evidence="1" type="ORF">FB390_1462</name>
</gene>